<dbReference type="SMART" id="SM00434">
    <property type="entry name" value="TOP4c"/>
    <property type="match status" value="1"/>
</dbReference>
<feature type="region of interest" description="Disordered" evidence="13">
    <location>
        <begin position="69"/>
        <end position="97"/>
    </location>
</feature>
<dbReference type="InterPro" id="IPR006691">
    <property type="entry name" value="GyrA/parC_rep"/>
</dbReference>
<dbReference type="GO" id="GO:0005524">
    <property type="term" value="F:ATP binding"/>
    <property type="evidence" value="ECO:0000318"/>
    <property type="project" value="GO_Central"/>
</dbReference>
<dbReference type="STRING" id="3983.A0A2C9V3X7"/>
<comment type="similarity">
    <text evidence="4">Belongs to the type II topoisomerase GyrA/ParC subunit family.</text>
</comment>
<dbReference type="Gene3D" id="1.10.268.10">
    <property type="entry name" value="Topoisomerase, domain 3"/>
    <property type="match status" value="1"/>
</dbReference>
<dbReference type="HAMAP" id="MF_01897">
    <property type="entry name" value="GyrA"/>
    <property type="match status" value="1"/>
</dbReference>
<feature type="active site" description="O-(5'-phospho-DNA)-tyrosine intermediate" evidence="12">
    <location>
        <position position="213"/>
    </location>
</feature>
<sequence length="959" mass="106092">MTPYSCILSNPNSMALSSTLRLSSSFLRYHLPLAQTRFSGLRYRFSELRFLSTFSPSCTRLLPVQARRRDYSGREERETEEHNGSLLVKDSDGGSDGRVVPTELHKEATEAYMAYAMSVLLGRALPDVRDGLKPVHRRILFAMHELGLSSRKPFKKCARVVGEVLGKFHPHGDTAVYDALVRMAQDFSLRSPLIQGHGNFGSIDADPPAAMRYTECRLEALTEAVLLADLELDTVDFVPNFDNSQREPSLLPARLPTLLLNGSSGIAVGMATNIPPHNLGELVDVLCALIHNPDATLQELLEYMPGPDFPTGGLIMGNLGILEAYRNGRGRIIVRGKTDVEVIDSKTKRTAVIIKEIPYQTNKASLVEKIAELVENKSLDGISDIRDESDRSGMRIVIELKRGSDPSIVLNNLYRLTPLQSSFSCNMVGILEGRPKQMGLKDLLQAFLDFRCSVVERRARFKLSQAQERRHIVEGIVVGLDNLDGVIQTIKEASSNASASASLMNEFNLSEKQAEAILDISLRRLTLLERKKFIDESKLLMEQISRLEELLSSRKNILQLIEQEAVELKNKFSNPRRSLLEDSDTGEVEDIDVIPNDEMLLAISEKGYVKRMKPDTFNLQNRGTVGKSVGKLRVNDAMSDSVVCHAHDHVLYFSDRGIVYSARAYKIPECTRTAAGTPLVQILSLSDGERITSIIPVSDFAGDQFLLMLTVNGYIKKVSLNMFSAIRSTGIIAIQLVPGDELKWVRCCTNDDIVAMASQNGMVILTSCENIRSLSRNTRGGVAMRLKKGDKMASMDIIPATMRRDLERAFEDPRSHNKGNGPWLLFVSESGYGKRVPLSSFRLSPLNRVGLIGCKFSAEDRLTAVFVVGYSLAEDGESDEQLVLVSQSGTVNRIKVRDISIQSRFARGVILMRLEHAGKIQSASLISATESEAKEPIANTTSEIAATETEAPDILSQAS</sequence>
<dbReference type="Gramene" id="Manes.10G065200.1.v8.1">
    <property type="protein sequence ID" value="Manes.10G065200.1.v8.1.CDS"/>
    <property type="gene ID" value="Manes.10G065200.v8.1"/>
</dbReference>
<dbReference type="PANTHER" id="PTHR43493:SF5">
    <property type="entry name" value="DNA GYRASE SUBUNIT A, CHLOROPLASTIC_MITOCHONDRIAL"/>
    <property type="match status" value="1"/>
</dbReference>
<dbReference type="GO" id="GO:0005739">
    <property type="term" value="C:mitochondrion"/>
    <property type="evidence" value="ECO:0007669"/>
    <property type="project" value="UniProtKB-SubCell"/>
</dbReference>
<keyword evidence="16" id="KW-1185">Reference proteome</keyword>
<dbReference type="GO" id="GO:0005694">
    <property type="term" value="C:chromosome"/>
    <property type="evidence" value="ECO:0007669"/>
    <property type="project" value="InterPro"/>
</dbReference>
<dbReference type="CDD" id="cd00187">
    <property type="entry name" value="TOP4c"/>
    <property type="match status" value="1"/>
</dbReference>
<dbReference type="SUPFAM" id="SSF56719">
    <property type="entry name" value="Type II DNA topoisomerase"/>
    <property type="match status" value="1"/>
</dbReference>
<dbReference type="FunFam" id="2.120.10.90:FF:000007">
    <property type="entry name" value="DNA gyrase subunit A"/>
    <property type="match status" value="1"/>
</dbReference>
<evidence type="ECO:0000256" key="9">
    <source>
        <dbReference type="ARBA" id="ARBA00023125"/>
    </source>
</evidence>
<dbReference type="FunFam" id="1.10.268.10:FF:000001">
    <property type="entry name" value="DNA gyrase subunit A"/>
    <property type="match status" value="1"/>
</dbReference>
<evidence type="ECO:0000256" key="10">
    <source>
        <dbReference type="ARBA" id="ARBA00023235"/>
    </source>
</evidence>
<feature type="compositionally biased region" description="Basic and acidic residues" evidence="13">
    <location>
        <begin position="69"/>
        <end position="83"/>
    </location>
</feature>
<comment type="catalytic activity">
    <reaction evidence="1 12">
        <text>ATP-dependent breakage, passage and rejoining of double-stranded DNA.</text>
        <dbReference type="EC" id="5.6.2.2"/>
    </reaction>
</comment>
<evidence type="ECO:0000256" key="2">
    <source>
        <dbReference type="ARBA" id="ARBA00004173"/>
    </source>
</evidence>
<dbReference type="AlphaFoldDB" id="A0A2C9V3X7"/>
<dbReference type="Pfam" id="PF00521">
    <property type="entry name" value="DNA_topoisoIV"/>
    <property type="match status" value="1"/>
</dbReference>
<dbReference type="EMBL" id="CM004396">
    <property type="protein sequence ID" value="OAY39073.1"/>
    <property type="molecule type" value="Genomic_DNA"/>
</dbReference>
<accession>A0A2C9V3X7</accession>
<comment type="caution">
    <text evidence="15">The sequence shown here is derived from an EMBL/GenBank/DDBJ whole genome shotgun (WGS) entry which is preliminary data.</text>
</comment>
<evidence type="ECO:0000256" key="4">
    <source>
        <dbReference type="ARBA" id="ARBA00008263"/>
    </source>
</evidence>
<dbReference type="Pfam" id="PF03989">
    <property type="entry name" value="DNA_gyraseA_C"/>
    <property type="match status" value="6"/>
</dbReference>
<dbReference type="InterPro" id="IPR002205">
    <property type="entry name" value="Topo_IIA_dom_A"/>
</dbReference>
<dbReference type="Gene3D" id="2.120.10.90">
    <property type="entry name" value="DNA gyrase/topoisomerase IV, subunit A, C-terminal"/>
    <property type="match status" value="1"/>
</dbReference>
<dbReference type="NCBIfam" id="NF004043">
    <property type="entry name" value="PRK05560.1"/>
    <property type="match status" value="1"/>
</dbReference>
<dbReference type="Gene3D" id="3.30.1360.40">
    <property type="match status" value="1"/>
</dbReference>
<comment type="subcellular location">
    <subcellularLocation>
        <location evidence="2">Mitochondrion</location>
    </subcellularLocation>
    <subcellularLocation>
        <location evidence="3">Plastid</location>
        <location evidence="3">Chloroplast</location>
    </subcellularLocation>
</comment>
<dbReference type="GO" id="GO:0005737">
    <property type="term" value="C:cytoplasm"/>
    <property type="evidence" value="ECO:0000318"/>
    <property type="project" value="GO_Central"/>
</dbReference>
<dbReference type="PANTHER" id="PTHR43493">
    <property type="entry name" value="DNA GYRASE/TOPOISOMERASE SUBUNIT A"/>
    <property type="match status" value="1"/>
</dbReference>
<keyword evidence="6" id="KW-0547">Nucleotide-binding</keyword>
<feature type="domain" description="Topo IIA-type catalytic" evidence="14">
    <location>
        <begin position="125"/>
        <end position="593"/>
    </location>
</feature>
<evidence type="ECO:0000313" key="15">
    <source>
        <dbReference type="EMBL" id="OAY39073.1"/>
    </source>
</evidence>
<dbReference type="PROSITE" id="PS52040">
    <property type="entry name" value="TOPO_IIA"/>
    <property type="match status" value="1"/>
</dbReference>
<gene>
    <name evidence="15" type="ORF">MANES_10G065200v8</name>
</gene>
<dbReference type="EC" id="5.6.2.2" evidence="5"/>
<dbReference type="InterPro" id="IPR005743">
    <property type="entry name" value="GyrA"/>
</dbReference>
<evidence type="ECO:0000256" key="7">
    <source>
        <dbReference type="ARBA" id="ARBA00022840"/>
    </source>
</evidence>
<evidence type="ECO:0000256" key="3">
    <source>
        <dbReference type="ARBA" id="ARBA00004229"/>
    </source>
</evidence>
<name>A0A2C9V3X7_MANES</name>
<dbReference type="NCBIfam" id="TIGR01063">
    <property type="entry name" value="gyrA"/>
    <property type="match status" value="1"/>
</dbReference>
<keyword evidence="10 12" id="KW-0413">Isomerase</keyword>
<dbReference type="Gene3D" id="3.90.199.10">
    <property type="entry name" value="Topoisomerase II, domain 5"/>
    <property type="match status" value="1"/>
</dbReference>
<dbReference type="FunFam" id="3.30.1360.40:FF:000002">
    <property type="entry name" value="DNA gyrase subunit A"/>
    <property type="match status" value="1"/>
</dbReference>
<dbReference type="Proteomes" id="UP000091857">
    <property type="component" value="Chromosome 10"/>
</dbReference>
<dbReference type="InterPro" id="IPR013757">
    <property type="entry name" value="Topo_IIA_A_a_sf"/>
</dbReference>
<evidence type="ECO:0000256" key="5">
    <source>
        <dbReference type="ARBA" id="ARBA00012895"/>
    </source>
</evidence>
<evidence type="ECO:0000256" key="11">
    <source>
        <dbReference type="ARBA" id="ARBA00074255"/>
    </source>
</evidence>
<dbReference type="FunFam" id="3.90.199.10:FF:000001">
    <property type="entry name" value="DNA gyrase subunit A"/>
    <property type="match status" value="1"/>
</dbReference>
<dbReference type="GO" id="GO:0003918">
    <property type="term" value="F:DNA topoisomerase type II (double strand cut, ATP-hydrolyzing) activity"/>
    <property type="evidence" value="ECO:0007669"/>
    <property type="project" value="UniProtKB-EC"/>
</dbReference>
<keyword evidence="8 12" id="KW-0799">Topoisomerase</keyword>
<evidence type="ECO:0000256" key="8">
    <source>
        <dbReference type="ARBA" id="ARBA00023029"/>
    </source>
</evidence>
<reference evidence="16" key="1">
    <citation type="journal article" date="2016" name="Nat. Biotechnol.">
        <title>Sequencing wild and cultivated cassava and related species reveals extensive interspecific hybridization and genetic diversity.</title>
        <authorList>
            <person name="Bredeson J.V."/>
            <person name="Lyons J.B."/>
            <person name="Prochnik S.E."/>
            <person name="Wu G.A."/>
            <person name="Ha C.M."/>
            <person name="Edsinger-Gonzales E."/>
            <person name="Grimwood J."/>
            <person name="Schmutz J."/>
            <person name="Rabbi I.Y."/>
            <person name="Egesi C."/>
            <person name="Nauluvula P."/>
            <person name="Lebot V."/>
            <person name="Ndunguru J."/>
            <person name="Mkamilo G."/>
            <person name="Bart R.S."/>
            <person name="Setter T.L."/>
            <person name="Gleadow R.M."/>
            <person name="Kulakow P."/>
            <person name="Ferguson M.E."/>
            <person name="Rounsley S."/>
            <person name="Rokhsar D.S."/>
        </authorList>
    </citation>
    <scope>NUCLEOTIDE SEQUENCE [LARGE SCALE GENOMIC DNA]</scope>
    <source>
        <strain evidence="16">cv. AM560-2</strain>
    </source>
</reference>
<dbReference type="NCBIfam" id="NF004044">
    <property type="entry name" value="PRK05561.1"/>
    <property type="match status" value="1"/>
</dbReference>
<keyword evidence="9 12" id="KW-0238">DNA-binding</keyword>
<evidence type="ECO:0000256" key="1">
    <source>
        <dbReference type="ARBA" id="ARBA00000185"/>
    </source>
</evidence>
<proteinExistence type="inferred from homology"/>
<organism evidence="15 16">
    <name type="scientific">Manihot esculenta</name>
    <name type="common">Cassava</name>
    <name type="synonym">Jatropha manihot</name>
    <dbReference type="NCBI Taxonomy" id="3983"/>
    <lineage>
        <taxon>Eukaryota</taxon>
        <taxon>Viridiplantae</taxon>
        <taxon>Streptophyta</taxon>
        <taxon>Embryophyta</taxon>
        <taxon>Tracheophyta</taxon>
        <taxon>Spermatophyta</taxon>
        <taxon>Magnoliopsida</taxon>
        <taxon>eudicotyledons</taxon>
        <taxon>Gunneridae</taxon>
        <taxon>Pentapetalae</taxon>
        <taxon>rosids</taxon>
        <taxon>fabids</taxon>
        <taxon>Malpighiales</taxon>
        <taxon>Euphorbiaceae</taxon>
        <taxon>Crotonoideae</taxon>
        <taxon>Manihoteae</taxon>
        <taxon>Manihot</taxon>
    </lineage>
</organism>
<dbReference type="GO" id="GO:0003677">
    <property type="term" value="F:DNA binding"/>
    <property type="evidence" value="ECO:0000318"/>
    <property type="project" value="GO_Central"/>
</dbReference>
<dbReference type="SUPFAM" id="SSF101904">
    <property type="entry name" value="GyrA/ParC C-terminal domain-like"/>
    <property type="match status" value="1"/>
</dbReference>
<protein>
    <recommendedName>
        <fullName evidence="11">DNA gyrase subunit A, chloroplastic/mitochondrial</fullName>
        <ecNumber evidence="5">5.6.2.2</ecNumber>
    </recommendedName>
</protein>
<dbReference type="InterPro" id="IPR013760">
    <property type="entry name" value="Topo_IIA-like_dom_sf"/>
</dbReference>
<keyword evidence="7" id="KW-0067">ATP-binding</keyword>
<feature type="compositionally biased region" description="Low complexity" evidence="13">
    <location>
        <begin position="938"/>
        <end position="949"/>
    </location>
</feature>
<evidence type="ECO:0000256" key="13">
    <source>
        <dbReference type="SAM" id="MobiDB-lite"/>
    </source>
</evidence>
<evidence type="ECO:0000313" key="16">
    <source>
        <dbReference type="Proteomes" id="UP000091857"/>
    </source>
</evidence>
<feature type="region of interest" description="Disordered" evidence="13">
    <location>
        <begin position="931"/>
        <end position="959"/>
    </location>
</feature>
<evidence type="ECO:0000259" key="14">
    <source>
        <dbReference type="PROSITE" id="PS52040"/>
    </source>
</evidence>
<dbReference type="InterPro" id="IPR035516">
    <property type="entry name" value="Gyrase/topoIV_suA_C"/>
</dbReference>
<dbReference type="InterPro" id="IPR013758">
    <property type="entry name" value="Topo_IIA_A/C_ab"/>
</dbReference>
<evidence type="ECO:0000256" key="6">
    <source>
        <dbReference type="ARBA" id="ARBA00022741"/>
    </source>
</evidence>
<dbReference type="GO" id="GO:0009507">
    <property type="term" value="C:chloroplast"/>
    <property type="evidence" value="ECO:0007669"/>
    <property type="project" value="UniProtKB-SubCell"/>
</dbReference>
<dbReference type="GO" id="GO:0009330">
    <property type="term" value="C:DNA topoisomerase type II (double strand cut, ATP-hydrolyzing) complex"/>
    <property type="evidence" value="ECO:0000318"/>
    <property type="project" value="GO_Central"/>
</dbReference>
<dbReference type="InterPro" id="IPR050220">
    <property type="entry name" value="Type_II_DNA_Topoisomerases"/>
</dbReference>
<dbReference type="GO" id="GO:0006265">
    <property type="term" value="P:DNA topological change"/>
    <property type="evidence" value="ECO:0000318"/>
    <property type="project" value="GO_Central"/>
</dbReference>
<evidence type="ECO:0000256" key="12">
    <source>
        <dbReference type="PROSITE-ProRule" id="PRU01384"/>
    </source>
</evidence>